<dbReference type="InterPro" id="IPR046362">
    <property type="entry name" value="Zw10/DSL1_C_sf"/>
</dbReference>
<sequence length="754" mass="87536">MAQLSARLDSELRSISQKLDSIFSDEDAVSVSIESDPKLKLLDEPVLKKEAKDTQTLLARDAQLSKQLVVYRELSLVSDLVEEAKMNLQLLELENCFFSLQNIRKKLHALDLTRLPMRFEQDLKLHLDEMHANLILRCEDVMHQFWDIGARHITFVRNTTVGSDQVEVEYTQFRQFLTSCFYSEGNFQPTSWFVSSLSMSDTRETVTRKLSKIYADYIALELGQEKLKTFLFSTDVLLKIERNTTLELVSMKCTLKETLHSFGAIVHFLSQVIIVDDANIILSRLGSTLAFEVLKFFKQNSNALLAPDDGHKVLLTELNNDLKHLSNSSNGNWVYDGRELDSMLNDDSVINNLKLDKLLQSQISRIREVFRTQDWKTASFVELPRTEASKSRSEIPVTQKEEESAHESEDEWGWGHENDIPEIEEEEEHDGWDDEIELNDETELPMGDKQGSRTPSRSERRSGVLENDDWQSAWDENEGKGEEQPGSRKITKLPDLCFQVLQDFETGCDEIGRDKIQTVVDYKRNLLLTSFMAMCVCKCEDWWQLHRDIEYITLKYPDQRKIFRLRELDAHSVQTHVDNLKKTIKALMEQQFRNFQANDKAPNWGITVEFLLPYLETVAFPAIFKLQDPQMLSGFVEFVYHECFVSKVMSWRMISEKNSENLEEMIKLILTSTRHPMLDADERCKYSREKLAVIGNVLTAHLTDIMHMFSNGDFYLFSTDEIVQWIVLLFADTSLRRECIDEVRTIRQEQSENN</sequence>
<reference evidence="5" key="1">
    <citation type="submission" date="2016-03" db="EMBL/GenBank/DDBJ databases">
        <authorList>
            <person name="Devillers Hugo."/>
        </authorList>
    </citation>
    <scope>NUCLEOTIDE SEQUENCE [LARGE SCALE GENOMIC DNA]</scope>
</reference>
<feature type="domain" description="Retrograde transport protein Dsl1 N-terminal" evidence="2">
    <location>
        <begin position="24"/>
        <end position="367"/>
    </location>
</feature>
<evidence type="ECO:0000259" key="2">
    <source>
        <dbReference type="Pfam" id="PF11988"/>
    </source>
</evidence>
<proteinExistence type="predicted"/>
<feature type="region of interest" description="Disordered" evidence="1">
    <location>
        <begin position="438"/>
        <end position="488"/>
    </location>
</feature>
<feature type="compositionally biased region" description="Basic and acidic residues" evidence="1">
    <location>
        <begin position="477"/>
        <end position="486"/>
    </location>
</feature>
<feature type="domain" description="Retrograde transport protein Dsl1 C-terminal" evidence="3">
    <location>
        <begin position="563"/>
        <end position="751"/>
    </location>
</feature>
<dbReference type="PANTHER" id="PTHR12205">
    <property type="entry name" value="CENTROMERE/KINETOCHORE PROTEIN ZW10"/>
    <property type="match status" value="1"/>
</dbReference>
<dbReference type="GO" id="GO:0007094">
    <property type="term" value="P:mitotic spindle assembly checkpoint signaling"/>
    <property type="evidence" value="ECO:0007669"/>
    <property type="project" value="TreeGrafter"/>
</dbReference>
<dbReference type="GO" id="GO:1990423">
    <property type="term" value="C:RZZ complex"/>
    <property type="evidence" value="ECO:0007669"/>
    <property type="project" value="TreeGrafter"/>
</dbReference>
<feature type="region of interest" description="Disordered" evidence="1">
    <location>
        <begin position="386"/>
        <end position="416"/>
    </location>
</feature>
<dbReference type="Gene3D" id="1.20.58.1440">
    <property type="match status" value="1"/>
</dbReference>
<name>A0A1G4K636_9SACH</name>
<dbReference type="Gene3D" id="1.20.58.2230">
    <property type="entry name" value="Retrograde transport protein Dsl1, N-terminal domain"/>
    <property type="match status" value="1"/>
</dbReference>
<dbReference type="GO" id="GO:0006888">
    <property type="term" value="P:endoplasmic reticulum to Golgi vesicle-mediated transport"/>
    <property type="evidence" value="ECO:0007669"/>
    <property type="project" value="TreeGrafter"/>
</dbReference>
<dbReference type="InterPro" id="IPR038442">
    <property type="entry name" value="Dsl1_N_sf"/>
</dbReference>
<dbReference type="Gene3D" id="1.10.357.150">
    <property type="match status" value="1"/>
</dbReference>
<dbReference type="Pfam" id="PF11988">
    <property type="entry name" value="Dsl1_N"/>
    <property type="match status" value="1"/>
</dbReference>
<dbReference type="Pfam" id="PF11989">
    <property type="entry name" value="Dsl1_C"/>
    <property type="match status" value="1"/>
</dbReference>
<dbReference type="AlphaFoldDB" id="A0A1G4K636"/>
<dbReference type="Proteomes" id="UP000191144">
    <property type="component" value="Chromosome G"/>
</dbReference>
<dbReference type="PANTHER" id="PTHR12205:SF0">
    <property type="entry name" value="CENTROMERE_KINETOCHORE PROTEIN ZW10 HOMOLOG"/>
    <property type="match status" value="1"/>
</dbReference>
<evidence type="ECO:0000313" key="4">
    <source>
        <dbReference type="EMBL" id="SCU99284.1"/>
    </source>
</evidence>
<keyword evidence="5" id="KW-1185">Reference proteome</keyword>
<dbReference type="OrthoDB" id="534815at2759"/>
<gene>
    <name evidence="4" type="ORF">LAME_0G02564G</name>
</gene>
<organism evidence="4 5">
    <name type="scientific">Lachancea meyersii CBS 8951</name>
    <dbReference type="NCBI Taxonomy" id="1266667"/>
    <lineage>
        <taxon>Eukaryota</taxon>
        <taxon>Fungi</taxon>
        <taxon>Dikarya</taxon>
        <taxon>Ascomycota</taxon>
        <taxon>Saccharomycotina</taxon>
        <taxon>Saccharomycetes</taxon>
        <taxon>Saccharomycetales</taxon>
        <taxon>Saccharomycetaceae</taxon>
        <taxon>Lachancea</taxon>
    </lineage>
</organism>
<protein>
    <submittedName>
        <fullName evidence="4">LAME_0G02564g1_1</fullName>
    </submittedName>
</protein>
<evidence type="ECO:0000256" key="1">
    <source>
        <dbReference type="SAM" id="MobiDB-lite"/>
    </source>
</evidence>
<accession>A0A1G4K636</accession>
<dbReference type="InterPro" id="IPR021875">
    <property type="entry name" value="Dsl1_N_dom"/>
</dbReference>
<dbReference type="Gene3D" id="1.10.287.3290">
    <property type="match status" value="1"/>
</dbReference>
<dbReference type="InterPro" id="IPR021876">
    <property type="entry name" value="Dsl1_C"/>
</dbReference>
<dbReference type="EMBL" id="LT598484">
    <property type="protein sequence ID" value="SCU99284.1"/>
    <property type="molecule type" value="Genomic_DNA"/>
</dbReference>
<evidence type="ECO:0000313" key="5">
    <source>
        <dbReference type="Proteomes" id="UP000191144"/>
    </source>
</evidence>
<dbReference type="GO" id="GO:0005737">
    <property type="term" value="C:cytoplasm"/>
    <property type="evidence" value="ECO:0007669"/>
    <property type="project" value="GOC"/>
</dbReference>
<evidence type="ECO:0000259" key="3">
    <source>
        <dbReference type="Pfam" id="PF11989"/>
    </source>
</evidence>